<keyword evidence="2" id="KW-0732">Signal</keyword>
<dbReference type="Proteomes" id="UP000664417">
    <property type="component" value="Unassembled WGS sequence"/>
</dbReference>
<gene>
    <name evidence="3" type="ORF">J3U88_07875</name>
</gene>
<evidence type="ECO:0000313" key="4">
    <source>
        <dbReference type="Proteomes" id="UP000664417"/>
    </source>
</evidence>
<accession>A0A8J7Q5X8</accession>
<dbReference type="AlphaFoldDB" id="A0A8J7Q5X8"/>
<evidence type="ECO:0000256" key="1">
    <source>
        <dbReference type="SAM" id="MobiDB-lite"/>
    </source>
</evidence>
<proteinExistence type="predicted"/>
<sequence>MSRFLFWLLLLGFTACKPSSSPSPAADPPATEVPTQPAAVQTERPRPPAFFQPPPGFSDLALEAQGALLKSRQKEIERGLDGWVFLNRWVWEQSTRVQTPEARLKALYQAQDFLNGMDYGSLGALFQDQILQKHDFENLDIHQRLSLLKQLNQRDYAPNTLIWEKHMIAALLEHVLSGDAGTTPQQQAGEALTLANRYLPIWARGTDLFFVLHHQNRLTEGSPQQRLQTAQVVYLENTHVSPVLQDYLVEAAIAAVINHPDYTTWNKQALRDKLAPLDPKLGHIQEQVINLLWDPARQNTVPRSTKALNPRAWLAKQHGPKDTLAKLQSLLQLKRDQAVRVPLKHLRNELILQHCLQVRGAKNQLKAYLQAASVALQEDTLFTAYLIERALREDLFGGRNDARHVWAIQDLADRQLLRSGAFKRYRHFFLTRAIAVHCRDLPPTQQGRAMLEIHRRAQKTNAAFADFSDPALTLFTQTDPAYREKTPRERVNTLNQLHQQGLISTTTLAMHQAAEAYREWYSPEFEREFTPAMRLELFEEGHQKGDFPAATMRQIRLFLERAHPAK</sequence>
<organism evidence="3 4">
    <name type="scientific">Acanthopleuribacter pedis</name>
    <dbReference type="NCBI Taxonomy" id="442870"/>
    <lineage>
        <taxon>Bacteria</taxon>
        <taxon>Pseudomonadati</taxon>
        <taxon>Acidobacteriota</taxon>
        <taxon>Holophagae</taxon>
        <taxon>Acanthopleuribacterales</taxon>
        <taxon>Acanthopleuribacteraceae</taxon>
        <taxon>Acanthopleuribacter</taxon>
    </lineage>
</organism>
<feature type="compositionally biased region" description="Low complexity" evidence="1">
    <location>
        <begin position="20"/>
        <end position="30"/>
    </location>
</feature>
<feature type="region of interest" description="Disordered" evidence="1">
    <location>
        <begin position="20"/>
        <end position="52"/>
    </location>
</feature>
<protein>
    <recommendedName>
        <fullName evidence="5">Lipoprotein</fullName>
    </recommendedName>
</protein>
<feature type="chain" id="PRO_5035151510" description="Lipoprotein" evidence="2">
    <location>
        <begin position="26"/>
        <end position="566"/>
    </location>
</feature>
<evidence type="ECO:0008006" key="5">
    <source>
        <dbReference type="Google" id="ProtNLM"/>
    </source>
</evidence>
<dbReference type="EMBL" id="JAFREP010000005">
    <property type="protein sequence ID" value="MBO1318369.1"/>
    <property type="molecule type" value="Genomic_DNA"/>
</dbReference>
<name>A0A8J7Q5X8_9BACT</name>
<dbReference type="PROSITE" id="PS51257">
    <property type="entry name" value="PROKAR_LIPOPROTEIN"/>
    <property type="match status" value="1"/>
</dbReference>
<evidence type="ECO:0000256" key="2">
    <source>
        <dbReference type="SAM" id="SignalP"/>
    </source>
</evidence>
<dbReference type="RefSeq" id="WP_207858100.1">
    <property type="nucleotide sequence ID" value="NZ_JAFREP010000005.1"/>
</dbReference>
<comment type="caution">
    <text evidence="3">The sequence shown here is derived from an EMBL/GenBank/DDBJ whole genome shotgun (WGS) entry which is preliminary data.</text>
</comment>
<reference evidence="3" key="1">
    <citation type="submission" date="2021-03" db="EMBL/GenBank/DDBJ databases">
        <authorList>
            <person name="Wang G."/>
        </authorList>
    </citation>
    <scope>NUCLEOTIDE SEQUENCE</scope>
    <source>
        <strain evidence="3">KCTC 12899</strain>
    </source>
</reference>
<keyword evidence="4" id="KW-1185">Reference proteome</keyword>
<feature type="signal peptide" evidence="2">
    <location>
        <begin position="1"/>
        <end position="25"/>
    </location>
</feature>
<evidence type="ECO:0000313" key="3">
    <source>
        <dbReference type="EMBL" id="MBO1318369.1"/>
    </source>
</evidence>